<dbReference type="EMBL" id="GL832977">
    <property type="protein sequence ID" value="EGD77349.1"/>
    <property type="molecule type" value="Genomic_DNA"/>
</dbReference>
<dbReference type="OrthoDB" id="5970at2759"/>
<reference evidence="6" key="1">
    <citation type="submission" date="2009-08" db="EMBL/GenBank/DDBJ databases">
        <title>Annotation of Salpingoeca rosetta.</title>
        <authorList>
            <consortium name="The Broad Institute Genome Sequencing Platform"/>
            <person name="Russ C."/>
            <person name="Cuomo C."/>
            <person name="Burger G."/>
            <person name="Gray M.W."/>
            <person name="Holland P.W.H."/>
            <person name="King N."/>
            <person name="Lang F.B.F."/>
            <person name="Roger A.J."/>
            <person name="Ruiz-Trillo I."/>
            <person name="Young S.K."/>
            <person name="Zeng Q."/>
            <person name="Gargeya S."/>
            <person name="Alvarado L."/>
            <person name="Berlin A."/>
            <person name="Chapman S.B."/>
            <person name="Chen Z."/>
            <person name="Freedman E."/>
            <person name="Gellesch M."/>
            <person name="Goldberg J."/>
            <person name="Griggs A."/>
            <person name="Gujja S."/>
            <person name="Heilman E."/>
            <person name="Heiman D."/>
            <person name="Howarth C."/>
            <person name="Mehta T."/>
            <person name="Neiman D."/>
            <person name="Pearson M."/>
            <person name="Roberts A."/>
            <person name="Saif S."/>
            <person name="Shea T."/>
            <person name="Shenoy N."/>
            <person name="Sisk P."/>
            <person name="Stolte C."/>
            <person name="Sykes S."/>
            <person name="White J."/>
            <person name="Yandava C."/>
            <person name="Haas B."/>
            <person name="Nusbaum C."/>
            <person name="Birren B."/>
        </authorList>
    </citation>
    <scope>NUCLEOTIDE SEQUENCE [LARGE SCALE GENOMIC DNA]</scope>
    <source>
        <strain evidence="6">ATCC 50818</strain>
    </source>
</reference>
<evidence type="ECO:0000256" key="4">
    <source>
        <dbReference type="PROSITE-ProRule" id="PRU00176"/>
    </source>
</evidence>
<dbReference type="KEGG" id="sre:PTSG_12723"/>
<proteinExistence type="predicted"/>
<dbReference type="FunCoup" id="F2UJQ0">
    <property type="interactions" value="1248"/>
</dbReference>
<evidence type="ECO:0000256" key="3">
    <source>
        <dbReference type="ARBA" id="ARBA00023242"/>
    </source>
</evidence>
<dbReference type="PANTHER" id="PTHR48038">
    <property type="entry name" value="RIBONUCLEOPROTEIN RB97D"/>
    <property type="match status" value="1"/>
</dbReference>
<name>F2UJQ0_SALR5</name>
<dbReference type="STRING" id="946362.F2UJQ0"/>
<dbReference type="Gene3D" id="3.30.70.330">
    <property type="match status" value="1"/>
</dbReference>
<comment type="subcellular location">
    <subcellularLocation>
        <location evidence="1">Nucleus</location>
    </subcellularLocation>
</comment>
<feature type="domain" description="RRM" evidence="5">
    <location>
        <begin position="5"/>
        <end position="78"/>
    </location>
</feature>
<evidence type="ECO:0000256" key="1">
    <source>
        <dbReference type="ARBA" id="ARBA00004123"/>
    </source>
</evidence>
<dbReference type="CDD" id="cd12373">
    <property type="entry name" value="RRM_SRSF3_like"/>
    <property type="match status" value="1"/>
</dbReference>
<dbReference type="GO" id="GO:0003723">
    <property type="term" value="F:RNA binding"/>
    <property type="evidence" value="ECO:0007669"/>
    <property type="project" value="UniProtKB-UniRule"/>
</dbReference>
<dbReference type="InterPro" id="IPR000504">
    <property type="entry name" value="RRM_dom"/>
</dbReference>
<organism evidence="7">
    <name type="scientific">Salpingoeca rosetta (strain ATCC 50818 / BSB-021)</name>
    <dbReference type="NCBI Taxonomy" id="946362"/>
    <lineage>
        <taxon>Eukaryota</taxon>
        <taxon>Choanoflagellata</taxon>
        <taxon>Craspedida</taxon>
        <taxon>Salpingoecidae</taxon>
        <taxon>Salpingoeca</taxon>
    </lineage>
</organism>
<evidence type="ECO:0000259" key="5">
    <source>
        <dbReference type="PROSITE" id="PS50102"/>
    </source>
</evidence>
<dbReference type="RefSeq" id="XP_004990693.1">
    <property type="nucleotide sequence ID" value="XM_004990636.1"/>
</dbReference>
<dbReference type="SMART" id="SM00360">
    <property type="entry name" value="RRM"/>
    <property type="match status" value="1"/>
</dbReference>
<keyword evidence="7" id="KW-1185">Reference proteome</keyword>
<dbReference type="GO" id="GO:0005634">
    <property type="term" value="C:nucleus"/>
    <property type="evidence" value="ECO:0007669"/>
    <property type="project" value="UniProtKB-SubCell"/>
</dbReference>
<keyword evidence="3" id="KW-0539">Nucleus</keyword>
<dbReference type="InterPro" id="IPR012677">
    <property type="entry name" value="Nucleotide-bd_a/b_plait_sf"/>
</dbReference>
<keyword evidence="2 4" id="KW-0694">RNA-binding</keyword>
<dbReference type="AlphaFoldDB" id="F2UJQ0"/>
<dbReference type="FunFam" id="3.30.70.330:FF:001074">
    <property type="entry name" value="Splicing factor, arginine/serine-rich 7"/>
    <property type="match status" value="1"/>
</dbReference>
<dbReference type="PROSITE" id="PS50102">
    <property type="entry name" value="RRM"/>
    <property type="match status" value="1"/>
</dbReference>
<dbReference type="InterPro" id="IPR035979">
    <property type="entry name" value="RBD_domain_sf"/>
</dbReference>
<evidence type="ECO:0000313" key="6">
    <source>
        <dbReference type="EMBL" id="EGD77349.1"/>
    </source>
</evidence>
<evidence type="ECO:0000256" key="2">
    <source>
        <dbReference type="ARBA" id="ARBA00022884"/>
    </source>
</evidence>
<dbReference type="OMA" id="WMAKRPP"/>
<accession>F2UJQ0</accession>
<evidence type="ECO:0000313" key="7">
    <source>
        <dbReference type="Proteomes" id="UP000007799"/>
    </source>
</evidence>
<protein>
    <submittedName>
        <fullName evidence="6">Rsf1</fullName>
    </submittedName>
</protein>
<gene>
    <name evidence="6" type="ORF">PTSG_12723</name>
</gene>
<dbReference type="InParanoid" id="F2UJQ0"/>
<dbReference type="Pfam" id="PF00076">
    <property type="entry name" value="RRM_1"/>
    <property type="match status" value="1"/>
</dbReference>
<dbReference type="Proteomes" id="UP000007799">
    <property type="component" value="Unassembled WGS sequence"/>
</dbReference>
<dbReference type="SUPFAM" id="SSF54928">
    <property type="entry name" value="RNA-binding domain, RBD"/>
    <property type="match status" value="1"/>
</dbReference>
<dbReference type="eggNOG" id="KOG0107">
    <property type="taxonomic scope" value="Eukaryota"/>
</dbReference>
<dbReference type="PANTHER" id="PTHR48038:SF3">
    <property type="entry name" value="SPLICING FACTOR, ARGININE_SERINE-RICH 1-RELATED"/>
    <property type="match status" value="1"/>
</dbReference>
<dbReference type="GeneID" id="16071251"/>
<sequence>MAGRMRVYVGGLPDDADKRELEAEFSKFGRLQDVWVARKPPGFAFIEFENDMDARDAVRELDGRELCGNRVRVEIARGGRRGGGGGGAP</sequence>